<evidence type="ECO:0000313" key="1">
    <source>
        <dbReference type="EMBL" id="KAF2472113.1"/>
    </source>
</evidence>
<comment type="caution">
    <text evidence="1">The sequence shown here is derived from an EMBL/GenBank/DDBJ whole genome shotgun (WGS) entry which is preliminary data.</text>
</comment>
<dbReference type="EMBL" id="MU003503">
    <property type="protein sequence ID" value="KAF2472113.1"/>
    <property type="molecule type" value="Genomic_DNA"/>
</dbReference>
<reference evidence="1" key="1">
    <citation type="journal article" date="2020" name="Stud. Mycol.">
        <title>101 Dothideomycetes genomes: a test case for predicting lifestyles and emergence of pathogens.</title>
        <authorList>
            <person name="Haridas S."/>
            <person name="Albert R."/>
            <person name="Binder M."/>
            <person name="Bloem J."/>
            <person name="Labutti K."/>
            <person name="Salamov A."/>
            <person name="Andreopoulos B."/>
            <person name="Baker S."/>
            <person name="Barry K."/>
            <person name="Bills G."/>
            <person name="Bluhm B."/>
            <person name="Cannon C."/>
            <person name="Castanera R."/>
            <person name="Culley D."/>
            <person name="Daum C."/>
            <person name="Ezra D."/>
            <person name="Gonzalez J."/>
            <person name="Henrissat B."/>
            <person name="Kuo A."/>
            <person name="Liang C."/>
            <person name="Lipzen A."/>
            <person name="Lutzoni F."/>
            <person name="Magnuson J."/>
            <person name="Mondo S."/>
            <person name="Nolan M."/>
            <person name="Ohm R."/>
            <person name="Pangilinan J."/>
            <person name="Park H.-J."/>
            <person name="Ramirez L."/>
            <person name="Alfaro M."/>
            <person name="Sun H."/>
            <person name="Tritt A."/>
            <person name="Yoshinaga Y."/>
            <person name="Zwiers L.-H."/>
            <person name="Turgeon B."/>
            <person name="Goodwin S."/>
            <person name="Spatafora J."/>
            <person name="Crous P."/>
            <person name="Grigoriev I."/>
        </authorList>
    </citation>
    <scope>NUCLEOTIDE SEQUENCE</scope>
    <source>
        <strain evidence="1">ATCC 200398</strain>
    </source>
</reference>
<name>A0ACB6QYL8_9PLEO</name>
<gene>
    <name evidence="1" type="ORF">BDR25DRAFT_353849</name>
</gene>
<accession>A0ACB6QYL8</accession>
<sequence length="482" mass="54604">MFTIFFIFVSFINVACKFIRMADYTAPLKLFAPAPDNLISEVEVGWGIGFVQPTLCLPFHSLLTFTLPFSYYLIIRNSPSHHWDAREPNTGARAVHKIRKSWLRSSSQVQNSQAKPCMPNRVISSIRKFLFSPNGDWSQPFEDLEGNQLSSQFSLNTHAPDRITPKGHFSFLGGANSGANMLEEWITTLEEHGYITPAIFLSEQSLGKYNPLSRAHETEIFPVVRKNRMKLVTYSPPAGGFLTGLRIFSPPSGIVGTRFEHTEKNLKHAHYIARSTTRPQSIPPLRYYTHVQPYGIEILSIPIRTIEKLEKYLKAYSTGPLPEPLMEVIGKLQNIVEKDAKIATKKWPVKCQIRRNAKQDHSDTNGKHGLKNILSTSSHSTVLTASLPYGHEYYGFFHMCCKRTKEQRPLSITLGLTNDISYTRAPSCYSHPLTIHNPRPLIESVNEFGVWILYYRTFGGKIISSSICLHMGVSDMLTDIIR</sequence>
<evidence type="ECO:0000313" key="2">
    <source>
        <dbReference type="Proteomes" id="UP000799755"/>
    </source>
</evidence>
<dbReference type="Proteomes" id="UP000799755">
    <property type="component" value="Unassembled WGS sequence"/>
</dbReference>
<organism evidence="1 2">
    <name type="scientific">Lindgomyces ingoldianus</name>
    <dbReference type="NCBI Taxonomy" id="673940"/>
    <lineage>
        <taxon>Eukaryota</taxon>
        <taxon>Fungi</taxon>
        <taxon>Dikarya</taxon>
        <taxon>Ascomycota</taxon>
        <taxon>Pezizomycotina</taxon>
        <taxon>Dothideomycetes</taxon>
        <taxon>Pleosporomycetidae</taxon>
        <taxon>Pleosporales</taxon>
        <taxon>Lindgomycetaceae</taxon>
        <taxon>Lindgomyces</taxon>
    </lineage>
</organism>
<keyword evidence="2" id="KW-1185">Reference proteome</keyword>
<protein>
    <submittedName>
        <fullName evidence="1">Uncharacterized protein</fullName>
    </submittedName>
</protein>
<proteinExistence type="predicted"/>